<dbReference type="GO" id="GO:0015031">
    <property type="term" value="P:protein transport"/>
    <property type="evidence" value="ECO:0007669"/>
    <property type="project" value="UniProtKB-KW"/>
</dbReference>
<dbReference type="SUPFAM" id="SSF58038">
    <property type="entry name" value="SNARE fusion complex"/>
    <property type="match status" value="1"/>
</dbReference>
<accession>A0ABD3EI26</accession>
<evidence type="ECO:0000259" key="2">
    <source>
        <dbReference type="PROSITE" id="PS50192"/>
    </source>
</evidence>
<dbReference type="PROSITE" id="PS50192">
    <property type="entry name" value="T_SNARE"/>
    <property type="match status" value="1"/>
</dbReference>
<dbReference type="EMBL" id="JAVIJP010000005">
    <property type="protein sequence ID" value="KAL3653909.1"/>
    <property type="molecule type" value="Genomic_DNA"/>
</dbReference>
<dbReference type="AlphaFoldDB" id="A0ABD3EI26"/>
<feature type="domain" description="T-SNARE coiled-coil homology" evidence="2">
    <location>
        <begin position="1"/>
        <end position="46"/>
    </location>
</feature>
<gene>
    <name evidence="3" type="primary">SYP71_1</name>
    <name evidence="3" type="ORF">CASFOL_003590</name>
</gene>
<dbReference type="Proteomes" id="UP001632038">
    <property type="component" value="Unassembled WGS sequence"/>
</dbReference>
<reference evidence="4" key="1">
    <citation type="journal article" date="2024" name="IScience">
        <title>Strigolactones Initiate the Formation of Haustorium-like Structures in Castilleja.</title>
        <authorList>
            <person name="Buerger M."/>
            <person name="Peterson D."/>
            <person name="Chory J."/>
        </authorList>
    </citation>
    <scope>NUCLEOTIDE SEQUENCE [LARGE SCALE GENOMIC DNA]</scope>
</reference>
<dbReference type="InterPro" id="IPR000727">
    <property type="entry name" value="T_SNARE_dom"/>
</dbReference>
<sequence length="52" mass="6073">MDTLKNLAKDMNEELDRQFPLIDEIDTKVDTASSDLRRNNVRLVRKTLNNVI</sequence>
<dbReference type="CDD" id="cd15841">
    <property type="entry name" value="SNARE_Qc"/>
    <property type="match status" value="1"/>
</dbReference>
<protein>
    <submittedName>
        <fullName evidence="3">Syntaxin-71</fullName>
    </submittedName>
</protein>
<keyword evidence="1" id="KW-0813">Transport</keyword>
<comment type="caution">
    <text evidence="3">The sequence shown here is derived from an EMBL/GenBank/DDBJ whole genome shotgun (WGS) entry which is preliminary data.</text>
</comment>
<evidence type="ECO:0000313" key="4">
    <source>
        <dbReference type="Proteomes" id="UP001632038"/>
    </source>
</evidence>
<keyword evidence="4" id="KW-1185">Reference proteome</keyword>
<keyword evidence="1" id="KW-0653">Protein transport</keyword>
<dbReference type="Gene3D" id="1.20.5.110">
    <property type="match status" value="1"/>
</dbReference>
<evidence type="ECO:0000313" key="3">
    <source>
        <dbReference type="EMBL" id="KAL3653909.1"/>
    </source>
</evidence>
<evidence type="ECO:0000256" key="1">
    <source>
        <dbReference type="ARBA" id="ARBA00022927"/>
    </source>
</evidence>
<proteinExistence type="predicted"/>
<organism evidence="3 4">
    <name type="scientific">Castilleja foliolosa</name>
    <dbReference type="NCBI Taxonomy" id="1961234"/>
    <lineage>
        <taxon>Eukaryota</taxon>
        <taxon>Viridiplantae</taxon>
        <taxon>Streptophyta</taxon>
        <taxon>Embryophyta</taxon>
        <taxon>Tracheophyta</taxon>
        <taxon>Spermatophyta</taxon>
        <taxon>Magnoliopsida</taxon>
        <taxon>eudicotyledons</taxon>
        <taxon>Gunneridae</taxon>
        <taxon>Pentapetalae</taxon>
        <taxon>asterids</taxon>
        <taxon>lamiids</taxon>
        <taxon>Lamiales</taxon>
        <taxon>Orobanchaceae</taxon>
        <taxon>Pedicularideae</taxon>
        <taxon>Castillejinae</taxon>
        <taxon>Castilleja</taxon>
    </lineage>
</organism>
<name>A0ABD3EI26_9LAMI</name>